<protein>
    <submittedName>
        <fullName evidence="1">Uncharacterized protein</fullName>
    </submittedName>
</protein>
<reference evidence="1 2" key="1">
    <citation type="submission" date="2017-10" db="EMBL/GenBank/DDBJ databases">
        <title>The draft genome sequence of Lewinella nigricans NBRC 102662.</title>
        <authorList>
            <person name="Wang K."/>
        </authorList>
    </citation>
    <scope>NUCLEOTIDE SEQUENCE [LARGE SCALE GENOMIC DNA]</scope>
    <source>
        <strain evidence="1 2">NBRC 102662</strain>
    </source>
</reference>
<name>A0A2D0NFW8_FLAN2</name>
<accession>A0A2D0NFW8</accession>
<evidence type="ECO:0000313" key="2">
    <source>
        <dbReference type="Proteomes" id="UP000223913"/>
    </source>
</evidence>
<evidence type="ECO:0000313" key="1">
    <source>
        <dbReference type="EMBL" id="PHN06673.1"/>
    </source>
</evidence>
<organism evidence="1 2">
    <name type="scientific">Flavilitoribacter nigricans (strain ATCC 23147 / DSM 23189 / NBRC 102662 / NCIMB 1420 / SS-2)</name>
    <name type="common">Lewinella nigricans</name>
    <dbReference type="NCBI Taxonomy" id="1122177"/>
    <lineage>
        <taxon>Bacteria</taxon>
        <taxon>Pseudomonadati</taxon>
        <taxon>Bacteroidota</taxon>
        <taxon>Saprospiria</taxon>
        <taxon>Saprospirales</taxon>
        <taxon>Lewinellaceae</taxon>
        <taxon>Flavilitoribacter</taxon>
    </lineage>
</organism>
<dbReference type="Proteomes" id="UP000223913">
    <property type="component" value="Unassembled WGS sequence"/>
</dbReference>
<comment type="caution">
    <text evidence="1">The sequence shown here is derived from an EMBL/GenBank/DDBJ whole genome shotgun (WGS) entry which is preliminary data.</text>
</comment>
<keyword evidence="2" id="KW-1185">Reference proteome</keyword>
<proteinExistence type="predicted"/>
<dbReference type="AlphaFoldDB" id="A0A2D0NFW8"/>
<gene>
    <name evidence="1" type="ORF">CRP01_10275</name>
</gene>
<sequence length="59" mass="6965">MSWWLKIPNEQNKIEDKEGYRFTFRYKTDQDHHLGPATSIPVVLKAQRIYHKGFGGPFS</sequence>
<dbReference type="EMBL" id="PDUD01000017">
    <property type="protein sequence ID" value="PHN06673.1"/>
    <property type="molecule type" value="Genomic_DNA"/>
</dbReference>